<accession>A0AAV7EAX3</accession>
<keyword evidence="3" id="KW-0732">Signal</keyword>
<evidence type="ECO:0008006" key="6">
    <source>
        <dbReference type="Google" id="ProtNLM"/>
    </source>
</evidence>
<sequence length="1158" mass="127676">MIFLRVSLVFACVAIVFLHLGESSVLIHFDRAPPALTRFSTAVFFYNILDPNGNKLCADDNGCSIFCELDGEPLRPCPVGLIRFRSLAGNHEHSFRVNVTTPQRESNSSTYKWFIDTIPPTATLVPDRNFTNARSVMLDISFSEPCPGKGGFKCSAASNCNVVVDGPATVDASVLQEIEPYIKYRLALVFSQNYLFGRVVVRLADRFCTDHAENAFTRTNSSITIIHFDRRPVNVDMWTSVPSYELEISHIPRTILATNKVKDLKIFLDFSDPIVNSTNDILAALEVSEGQLTPIHGGSHGNRRFGFEVRIVSETQIVTVKLESSSLIGRSGAHVSPVEPVVFLFDSTKPSVRLSSGTLEVTKDPRISVVVEFAKPVFGFDSSSIAIEGGRLARFKELSKALYSLTILSGTENVVTVFVPEGRANDIAGNLNLASNQLEVRHYSVPAISVALHSFITVGLLATSLAAGVLALSTASLAALGDLNSSPVNIALSDPSRNLLGMAGHMQVFVFSNWLSTSLPVEYSETTKGLSWIIPREKLPWNNASPLWPDYPSAYEKSSTILNMPRGFSSIEFNSSCTSPIFKAKKTFQEYPSCQNPCRAEFGELHRRHNVSVKDVPYGLPLESFEYFVYFLRGEPLSAASVVKKLEHYTGWIDFKMNAFWVAVAGGGLTAIHILVVVFLRCRTRTNMHGVLLIPRFELFLLILVLPCICQASGFLLRGGTTGGIIIGALLLSIPAAFFISVTLFLIVAIFSGGFVQYKELKQADQDISWHMKLMVFLIGRSVKGKWFQWDGTPVSFMPRYGILFEDRRGPRLFVKNDHIDPSQVPEWTDSGQNGIGRMRAVSSDDGNTDVTISTQERLLGCSRSAYILVDLLRRVGIGIITGAYPSRESSNGHSRLILALAFTLVQFLYLALLKPYIRKGVQLVEIVSLLCETGVFGLALYLDCLDPDKSRRSFGIIMLSLVFTSFAGQLVNEWYALIKCLLQLPLPQNPSLRLGLKWVLKGIILPFLPKRYWARLIPSSSQPKTGLVPVVSPHLEADLETRNIGRSAMTATVVPVYSPEPPTSTHPRRTMAASPETGGETNTGPFLGSCSTNQRNRMRMVEEKRPKISKLEPRDEMKKLQKLAMASFGRNKKGGEGSSSSCAGKEQICSDESSGKE</sequence>
<feature type="transmembrane region" description="Helical" evidence="2">
    <location>
        <begin position="723"/>
        <end position="756"/>
    </location>
</feature>
<evidence type="ECO:0000256" key="1">
    <source>
        <dbReference type="SAM" id="MobiDB-lite"/>
    </source>
</evidence>
<evidence type="ECO:0000313" key="5">
    <source>
        <dbReference type="Proteomes" id="UP000825729"/>
    </source>
</evidence>
<feature type="transmembrane region" description="Helical" evidence="2">
    <location>
        <begin position="924"/>
        <end position="943"/>
    </location>
</feature>
<feature type="region of interest" description="Disordered" evidence="1">
    <location>
        <begin position="1056"/>
        <end position="1158"/>
    </location>
</feature>
<feature type="transmembrane region" description="Helical" evidence="2">
    <location>
        <begin position="699"/>
        <end position="717"/>
    </location>
</feature>
<keyword evidence="5" id="KW-1185">Reference proteome</keyword>
<evidence type="ECO:0000256" key="3">
    <source>
        <dbReference type="SAM" id="SignalP"/>
    </source>
</evidence>
<evidence type="ECO:0000256" key="2">
    <source>
        <dbReference type="SAM" id="Phobius"/>
    </source>
</evidence>
<dbReference type="PANTHER" id="PTHR34677">
    <property type="match status" value="1"/>
</dbReference>
<keyword evidence="2" id="KW-0812">Transmembrane</keyword>
<feature type="transmembrane region" description="Helical" evidence="2">
    <location>
        <begin position="659"/>
        <end position="679"/>
    </location>
</feature>
<evidence type="ECO:0000313" key="4">
    <source>
        <dbReference type="EMBL" id="KAG9445995.1"/>
    </source>
</evidence>
<dbReference type="EMBL" id="JAINDJ010000005">
    <property type="protein sequence ID" value="KAG9445995.1"/>
    <property type="molecule type" value="Genomic_DNA"/>
</dbReference>
<reference evidence="4 5" key="1">
    <citation type="submission" date="2021-07" db="EMBL/GenBank/DDBJ databases">
        <title>The Aristolochia fimbriata genome: insights into angiosperm evolution, floral development and chemical biosynthesis.</title>
        <authorList>
            <person name="Jiao Y."/>
        </authorList>
    </citation>
    <scope>NUCLEOTIDE SEQUENCE [LARGE SCALE GENOMIC DNA]</scope>
    <source>
        <strain evidence="4">IBCAS-2021</strain>
        <tissue evidence="4">Leaf</tissue>
    </source>
</reference>
<comment type="caution">
    <text evidence="4">The sequence shown here is derived from an EMBL/GenBank/DDBJ whole genome shotgun (WGS) entry which is preliminary data.</text>
</comment>
<feature type="transmembrane region" description="Helical" evidence="2">
    <location>
        <begin position="897"/>
        <end position="918"/>
    </location>
</feature>
<feature type="signal peptide" evidence="3">
    <location>
        <begin position="1"/>
        <end position="23"/>
    </location>
</feature>
<dbReference type="PANTHER" id="PTHR34677:SF3">
    <property type="entry name" value="BACTERIAL IG-LIKE DOMAIN-CONTAINING PROTEIN"/>
    <property type="match status" value="1"/>
</dbReference>
<feature type="compositionally biased region" description="Polar residues" evidence="1">
    <location>
        <begin position="1080"/>
        <end position="1096"/>
    </location>
</feature>
<proteinExistence type="predicted"/>
<name>A0AAV7EAX3_ARIFI</name>
<feature type="chain" id="PRO_5043843402" description="Bacterial Ig-like domain-containing protein" evidence="3">
    <location>
        <begin position="24"/>
        <end position="1158"/>
    </location>
</feature>
<dbReference type="AlphaFoldDB" id="A0AAV7EAX3"/>
<keyword evidence="2" id="KW-1133">Transmembrane helix</keyword>
<gene>
    <name evidence="4" type="ORF">H6P81_012123</name>
</gene>
<organism evidence="4 5">
    <name type="scientific">Aristolochia fimbriata</name>
    <name type="common">White veined hardy Dutchman's pipe vine</name>
    <dbReference type="NCBI Taxonomy" id="158543"/>
    <lineage>
        <taxon>Eukaryota</taxon>
        <taxon>Viridiplantae</taxon>
        <taxon>Streptophyta</taxon>
        <taxon>Embryophyta</taxon>
        <taxon>Tracheophyta</taxon>
        <taxon>Spermatophyta</taxon>
        <taxon>Magnoliopsida</taxon>
        <taxon>Magnoliidae</taxon>
        <taxon>Piperales</taxon>
        <taxon>Aristolochiaceae</taxon>
        <taxon>Aristolochia</taxon>
    </lineage>
</organism>
<feature type="compositionally biased region" description="Basic and acidic residues" evidence="1">
    <location>
        <begin position="1100"/>
        <end position="1120"/>
    </location>
</feature>
<dbReference type="Proteomes" id="UP000825729">
    <property type="component" value="Unassembled WGS sequence"/>
</dbReference>
<keyword evidence="2" id="KW-0472">Membrane</keyword>
<feature type="transmembrane region" description="Helical" evidence="2">
    <location>
        <begin position="955"/>
        <end position="972"/>
    </location>
</feature>
<protein>
    <recommendedName>
        <fullName evidence="6">Bacterial Ig-like domain-containing protein</fullName>
    </recommendedName>
</protein>